<evidence type="ECO:0000313" key="3">
    <source>
        <dbReference type="EMBL" id="WUS54747.1"/>
    </source>
</evidence>
<sequence>MLATTRALLTTGVLIAVYYLLPLDSAFTAGTIVALVVGIGAVALLLAWQARVIMHSARPRLRAAESLATALPLFILLFSATYYLLERSSAESFSETLSRSDALYFTMTVFATVGFGDISPRSTPARLLVTGQMTVDLVLIGVAARLLVNAVQEGLRRQGGRPDEDGGSPSPS</sequence>
<protein>
    <submittedName>
        <fullName evidence="3">Ion channel</fullName>
    </submittedName>
</protein>
<keyword evidence="1" id="KW-0472">Membrane</keyword>
<keyword evidence="1" id="KW-0812">Transmembrane</keyword>
<dbReference type="InterPro" id="IPR013099">
    <property type="entry name" value="K_chnl_dom"/>
</dbReference>
<gene>
    <name evidence="3" type="ORF">OG469_04010</name>
</gene>
<dbReference type="RefSeq" id="WP_329500720.1">
    <property type="nucleotide sequence ID" value="NZ_CP108460.1"/>
</dbReference>
<accession>A0ABZ1W1Q2</accession>
<evidence type="ECO:0000313" key="4">
    <source>
        <dbReference type="Proteomes" id="UP001432014"/>
    </source>
</evidence>
<feature type="transmembrane region" description="Helical" evidence="1">
    <location>
        <begin position="27"/>
        <end position="47"/>
    </location>
</feature>
<dbReference type="Gene3D" id="1.10.287.70">
    <property type="match status" value="1"/>
</dbReference>
<proteinExistence type="predicted"/>
<keyword evidence="1" id="KW-1133">Transmembrane helix</keyword>
<reference evidence="3 4" key="1">
    <citation type="submission" date="2022-10" db="EMBL/GenBank/DDBJ databases">
        <title>The complete genomes of actinobacterial strains from the NBC collection.</title>
        <authorList>
            <person name="Joergensen T.S."/>
            <person name="Alvarez Arevalo M."/>
            <person name="Sterndorff E.B."/>
            <person name="Faurdal D."/>
            <person name="Vuksanovic O."/>
            <person name="Mourched A.-S."/>
            <person name="Charusanti P."/>
            <person name="Shaw S."/>
            <person name="Blin K."/>
            <person name="Weber T."/>
        </authorList>
    </citation>
    <scope>NUCLEOTIDE SEQUENCE [LARGE SCALE GENOMIC DNA]</scope>
    <source>
        <strain evidence="3 4">NBC_01247</strain>
    </source>
</reference>
<keyword evidence="4" id="KW-1185">Reference proteome</keyword>
<dbReference type="Pfam" id="PF07885">
    <property type="entry name" value="Ion_trans_2"/>
    <property type="match status" value="1"/>
</dbReference>
<feature type="domain" description="Potassium channel" evidence="2">
    <location>
        <begin position="73"/>
        <end position="152"/>
    </location>
</feature>
<dbReference type="EMBL" id="CP108482">
    <property type="protein sequence ID" value="WUS54747.1"/>
    <property type="molecule type" value="Genomic_DNA"/>
</dbReference>
<name>A0ABZ1W1Q2_9ACTN</name>
<feature type="transmembrane region" description="Helical" evidence="1">
    <location>
        <begin position="67"/>
        <end position="85"/>
    </location>
</feature>
<evidence type="ECO:0000256" key="1">
    <source>
        <dbReference type="SAM" id="Phobius"/>
    </source>
</evidence>
<feature type="transmembrane region" description="Helical" evidence="1">
    <location>
        <begin position="5"/>
        <end position="21"/>
    </location>
</feature>
<dbReference type="Proteomes" id="UP001432014">
    <property type="component" value="Chromosome"/>
</dbReference>
<organism evidence="3 4">
    <name type="scientific">Kitasatospora herbaricolor</name>
    <dbReference type="NCBI Taxonomy" id="68217"/>
    <lineage>
        <taxon>Bacteria</taxon>
        <taxon>Bacillati</taxon>
        <taxon>Actinomycetota</taxon>
        <taxon>Actinomycetes</taxon>
        <taxon>Kitasatosporales</taxon>
        <taxon>Streptomycetaceae</taxon>
        <taxon>Kitasatospora</taxon>
    </lineage>
</organism>
<dbReference type="SUPFAM" id="SSF81324">
    <property type="entry name" value="Voltage-gated potassium channels"/>
    <property type="match status" value="1"/>
</dbReference>
<evidence type="ECO:0000259" key="2">
    <source>
        <dbReference type="Pfam" id="PF07885"/>
    </source>
</evidence>